<reference evidence="1" key="1">
    <citation type="journal article" date="2015" name="Nature">
        <title>Complex archaea that bridge the gap between prokaryotes and eukaryotes.</title>
        <authorList>
            <person name="Spang A."/>
            <person name="Saw J.H."/>
            <person name="Jorgensen S.L."/>
            <person name="Zaremba-Niedzwiedzka K."/>
            <person name="Martijn J."/>
            <person name="Lind A.E."/>
            <person name="van Eijk R."/>
            <person name="Schleper C."/>
            <person name="Guy L."/>
            <person name="Ettema T.J."/>
        </authorList>
    </citation>
    <scope>NUCLEOTIDE SEQUENCE</scope>
</reference>
<organism evidence="1">
    <name type="scientific">marine sediment metagenome</name>
    <dbReference type="NCBI Taxonomy" id="412755"/>
    <lineage>
        <taxon>unclassified sequences</taxon>
        <taxon>metagenomes</taxon>
        <taxon>ecological metagenomes</taxon>
    </lineage>
</organism>
<dbReference type="AlphaFoldDB" id="A0A0F9AZP5"/>
<proteinExistence type="predicted"/>
<gene>
    <name evidence="1" type="ORF">LCGC14_2511420</name>
</gene>
<evidence type="ECO:0000313" key="1">
    <source>
        <dbReference type="EMBL" id="KKL14860.1"/>
    </source>
</evidence>
<sequence>PLIPDDSSIEVVLADVVGLVTVQTYDDGTWYSYSPGAPSDLTEMVDGQGYWISMTASATLAVSGTEMPVDPFDPLPAYHVVEGYNLMGFKSTTPMTVSEYLLGVEYVRVYEYVDGYNSLSADEDMTPGRGYWISVSADGTIYP</sequence>
<comment type="caution">
    <text evidence="1">The sequence shown here is derived from an EMBL/GenBank/DDBJ whole genome shotgun (WGS) entry which is preliminary data.</text>
</comment>
<protein>
    <submittedName>
        <fullName evidence="1">Uncharacterized protein</fullName>
    </submittedName>
</protein>
<dbReference type="EMBL" id="LAZR01040290">
    <property type="protein sequence ID" value="KKL14860.1"/>
    <property type="molecule type" value="Genomic_DNA"/>
</dbReference>
<accession>A0A0F9AZP5</accession>
<feature type="non-terminal residue" evidence="1">
    <location>
        <position position="1"/>
    </location>
</feature>
<name>A0A0F9AZP5_9ZZZZ</name>